<keyword evidence="2" id="KW-1185">Reference proteome</keyword>
<protein>
    <submittedName>
        <fullName evidence="1">Uncharacterized protein</fullName>
    </submittedName>
</protein>
<accession>A0AAD5VRQ0</accession>
<dbReference type="EMBL" id="JANIEX010000379">
    <property type="protein sequence ID" value="KAJ3567923.1"/>
    <property type="molecule type" value="Genomic_DNA"/>
</dbReference>
<dbReference type="AlphaFoldDB" id="A0AAD5VRQ0"/>
<proteinExistence type="predicted"/>
<reference evidence="1" key="1">
    <citation type="submission" date="2022-07" db="EMBL/GenBank/DDBJ databases">
        <title>Genome Sequence of Leucocoprinus birnbaumii.</title>
        <authorList>
            <person name="Buettner E."/>
        </authorList>
    </citation>
    <scope>NUCLEOTIDE SEQUENCE</scope>
    <source>
        <strain evidence="1">VT141</strain>
    </source>
</reference>
<gene>
    <name evidence="1" type="ORF">NP233_g6051</name>
</gene>
<comment type="caution">
    <text evidence="1">The sequence shown here is derived from an EMBL/GenBank/DDBJ whole genome shotgun (WGS) entry which is preliminary data.</text>
</comment>
<dbReference type="Proteomes" id="UP001213000">
    <property type="component" value="Unassembled WGS sequence"/>
</dbReference>
<name>A0AAD5VRQ0_9AGAR</name>
<evidence type="ECO:0000313" key="2">
    <source>
        <dbReference type="Proteomes" id="UP001213000"/>
    </source>
</evidence>
<evidence type="ECO:0000313" key="1">
    <source>
        <dbReference type="EMBL" id="KAJ3567923.1"/>
    </source>
</evidence>
<organism evidence="1 2">
    <name type="scientific">Leucocoprinus birnbaumii</name>
    <dbReference type="NCBI Taxonomy" id="56174"/>
    <lineage>
        <taxon>Eukaryota</taxon>
        <taxon>Fungi</taxon>
        <taxon>Dikarya</taxon>
        <taxon>Basidiomycota</taxon>
        <taxon>Agaricomycotina</taxon>
        <taxon>Agaricomycetes</taxon>
        <taxon>Agaricomycetidae</taxon>
        <taxon>Agaricales</taxon>
        <taxon>Agaricineae</taxon>
        <taxon>Agaricaceae</taxon>
        <taxon>Leucocoprinus</taxon>
    </lineage>
</organism>
<sequence>MPVHFAIFQLRLPHHRSAVVPYVAISSLIDEDRFAERHSKQLLNNQYTPLYTTVPLIVQTIELQGRGRPHVSIHANRLKPGIPSDVTDYEPLFLVPQSNACNPKLFPPIQLFVSHLHLPSTTTVPVM</sequence>